<dbReference type="EMBL" id="MLYV02000567">
    <property type="protein sequence ID" value="PSR82944.1"/>
    <property type="molecule type" value="Genomic_DNA"/>
</dbReference>
<feature type="compositionally biased region" description="Polar residues" evidence="1">
    <location>
        <begin position="262"/>
        <end position="276"/>
    </location>
</feature>
<dbReference type="PANTHER" id="PTHR39468:SF1">
    <property type="entry name" value="MTF2-LIKE C-TERMINAL DOMAIN-CONTAINING PROTEIN"/>
    <property type="match status" value="1"/>
</dbReference>
<name>A0A2R6P0W0_9APHY</name>
<reference evidence="3 4" key="1">
    <citation type="submission" date="2018-02" db="EMBL/GenBank/DDBJ databases">
        <title>Genome sequence of the basidiomycete white-rot fungus Phlebia centrifuga.</title>
        <authorList>
            <person name="Granchi Z."/>
            <person name="Peng M."/>
            <person name="de Vries R.P."/>
            <person name="Hilden K."/>
            <person name="Makela M.R."/>
            <person name="Grigoriev I."/>
            <person name="Riley R."/>
        </authorList>
    </citation>
    <scope>NUCLEOTIDE SEQUENCE [LARGE SCALE GENOMIC DNA]</scope>
    <source>
        <strain evidence="3 4">FBCC195</strain>
    </source>
</reference>
<gene>
    <name evidence="3" type="ORF">PHLCEN_2v5914</name>
</gene>
<dbReference type="InterPro" id="IPR040009">
    <property type="entry name" value="Mtf2/C5D6.12-like"/>
</dbReference>
<dbReference type="Proteomes" id="UP000186601">
    <property type="component" value="Unassembled WGS sequence"/>
</dbReference>
<sequence>MTAREISAFDEMFNMIFDVVTEQKLNTANSQRTLAPTAGVGKSRMPEMNDLAYRLRQHSKKVKWTSEADEELDRKREEMDLCDTDQQLLDWAMREVFNESQRYEEAARRAVSSTPPDPDTSQPLHLQPPSYPHLTATLMRTFRDKYADPYLALSIFDHARHLSIASYVFGCTTPAYNELIETRWRCFRDLRGVCDALEEMRVNGVEMDTKTRGLAEMVRRQVGERNLWEEETSLGSGEVWTMVQRIEKLTAREGSKRHTQQGKRWTPNSEVWQSNALRKESKDGWEFGRWGDEQGRLSEARS</sequence>
<organism evidence="3 4">
    <name type="scientific">Hermanssonia centrifuga</name>
    <dbReference type="NCBI Taxonomy" id="98765"/>
    <lineage>
        <taxon>Eukaryota</taxon>
        <taxon>Fungi</taxon>
        <taxon>Dikarya</taxon>
        <taxon>Basidiomycota</taxon>
        <taxon>Agaricomycotina</taxon>
        <taxon>Agaricomycetes</taxon>
        <taxon>Polyporales</taxon>
        <taxon>Meruliaceae</taxon>
        <taxon>Hermanssonia</taxon>
    </lineage>
</organism>
<evidence type="ECO:0000313" key="4">
    <source>
        <dbReference type="Proteomes" id="UP000186601"/>
    </source>
</evidence>
<evidence type="ECO:0000259" key="2">
    <source>
        <dbReference type="Pfam" id="PF19189"/>
    </source>
</evidence>
<accession>A0A2R6P0W0</accession>
<dbReference type="AlphaFoldDB" id="A0A2R6P0W0"/>
<proteinExistence type="predicted"/>
<dbReference type="InterPro" id="IPR043837">
    <property type="entry name" value="Mtf2-like_C"/>
</dbReference>
<feature type="region of interest" description="Disordered" evidence="1">
    <location>
        <begin position="283"/>
        <end position="302"/>
    </location>
</feature>
<dbReference type="Pfam" id="PF19189">
    <property type="entry name" value="Mtf2"/>
    <property type="match status" value="1"/>
</dbReference>
<evidence type="ECO:0000256" key="1">
    <source>
        <dbReference type="SAM" id="MobiDB-lite"/>
    </source>
</evidence>
<dbReference type="GO" id="GO:0005739">
    <property type="term" value="C:mitochondrion"/>
    <property type="evidence" value="ECO:0007669"/>
    <property type="project" value="InterPro"/>
</dbReference>
<feature type="region of interest" description="Disordered" evidence="1">
    <location>
        <begin position="251"/>
        <end position="277"/>
    </location>
</feature>
<dbReference type="OrthoDB" id="2444174at2759"/>
<dbReference type="PANTHER" id="PTHR39468">
    <property type="entry name" value="CHROMOSOME 7, WHOLE GENOME SHOTGUN SEQUENCE"/>
    <property type="match status" value="1"/>
</dbReference>
<evidence type="ECO:0000313" key="3">
    <source>
        <dbReference type="EMBL" id="PSR82944.1"/>
    </source>
</evidence>
<feature type="region of interest" description="Disordered" evidence="1">
    <location>
        <begin position="105"/>
        <end position="130"/>
    </location>
</feature>
<comment type="caution">
    <text evidence="3">The sequence shown here is derived from an EMBL/GenBank/DDBJ whole genome shotgun (WGS) entry which is preliminary data.</text>
</comment>
<dbReference type="STRING" id="98765.A0A2R6P0W0"/>
<feature type="domain" description="Mtf2-like C-terminal" evidence="2">
    <location>
        <begin position="69"/>
        <end position="248"/>
    </location>
</feature>
<keyword evidence="4" id="KW-1185">Reference proteome</keyword>
<protein>
    <recommendedName>
        <fullName evidence="2">Mtf2-like C-terminal domain-containing protein</fullName>
    </recommendedName>
</protein>